<feature type="transmembrane region" description="Helical" evidence="8">
    <location>
        <begin position="169"/>
        <end position="191"/>
    </location>
</feature>
<dbReference type="Proteomes" id="UP000518605">
    <property type="component" value="Unassembled WGS sequence"/>
</dbReference>
<evidence type="ECO:0000256" key="6">
    <source>
        <dbReference type="ARBA" id="ARBA00022989"/>
    </source>
</evidence>
<comment type="subcellular location">
    <subcellularLocation>
        <location evidence="1">Cell inner membrane</location>
        <topology evidence="1">Multi-pass membrane protein</topology>
    </subcellularLocation>
</comment>
<dbReference type="GO" id="GO:0005886">
    <property type="term" value="C:plasma membrane"/>
    <property type="evidence" value="ECO:0007669"/>
    <property type="project" value="UniProtKB-SubCell"/>
</dbReference>
<evidence type="ECO:0000256" key="2">
    <source>
        <dbReference type="ARBA" id="ARBA00005745"/>
    </source>
</evidence>
<dbReference type="InterPro" id="IPR042094">
    <property type="entry name" value="T2SS_GspF_sf"/>
</dbReference>
<dbReference type="RefSeq" id="WP_183560014.1">
    <property type="nucleotide sequence ID" value="NZ_JACHXW010000003.1"/>
</dbReference>
<keyword evidence="4" id="KW-0997">Cell inner membrane</keyword>
<feature type="transmembrane region" description="Helical" evidence="8">
    <location>
        <begin position="375"/>
        <end position="396"/>
    </location>
</feature>
<dbReference type="Gene3D" id="1.20.81.30">
    <property type="entry name" value="Type II secretion system (T2SS), domain F"/>
    <property type="match status" value="2"/>
</dbReference>
<dbReference type="Pfam" id="PF00482">
    <property type="entry name" value="T2SSF"/>
    <property type="match status" value="2"/>
</dbReference>
<dbReference type="EMBL" id="JACHXW010000003">
    <property type="protein sequence ID" value="MBB3151232.1"/>
    <property type="molecule type" value="Genomic_DNA"/>
</dbReference>
<dbReference type="PRINTS" id="PR00812">
    <property type="entry name" value="BCTERIALGSPF"/>
</dbReference>
<proteinExistence type="inferred from homology"/>
<feature type="transmembrane region" description="Helical" evidence="8">
    <location>
        <begin position="222"/>
        <end position="240"/>
    </location>
</feature>
<dbReference type="InterPro" id="IPR018076">
    <property type="entry name" value="T2SS_GspF_dom"/>
</dbReference>
<evidence type="ECO:0000313" key="11">
    <source>
        <dbReference type="Proteomes" id="UP000518605"/>
    </source>
</evidence>
<dbReference type="PANTHER" id="PTHR30012:SF0">
    <property type="entry name" value="TYPE II SECRETION SYSTEM PROTEIN F-RELATED"/>
    <property type="match status" value="1"/>
</dbReference>
<dbReference type="GO" id="GO:0015628">
    <property type="term" value="P:protein secretion by the type II secretion system"/>
    <property type="evidence" value="ECO:0007669"/>
    <property type="project" value="TreeGrafter"/>
</dbReference>
<dbReference type="InterPro" id="IPR003004">
    <property type="entry name" value="GspF/PilC"/>
</dbReference>
<evidence type="ECO:0000256" key="3">
    <source>
        <dbReference type="ARBA" id="ARBA00022475"/>
    </source>
</evidence>
<evidence type="ECO:0000256" key="5">
    <source>
        <dbReference type="ARBA" id="ARBA00022692"/>
    </source>
</evidence>
<keyword evidence="3" id="KW-1003">Cell membrane</keyword>
<dbReference type="PANTHER" id="PTHR30012">
    <property type="entry name" value="GENERAL SECRETION PATHWAY PROTEIN"/>
    <property type="match status" value="1"/>
</dbReference>
<reference evidence="10 11" key="1">
    <citation type="submission" date="2020-08" db="EMBL/GenBank/DDBJ databases">
        <title>Genomic Encyclopedia of Type Strains, Phase III (KMG-III): the genomes of soil and plant-associated and newly described type strains.</title>
        <authorList>
            <person name="Whitman W."/>
        </authorList>
    </citation>
    <scope>NUCLEOTIDE SEQUENCE [LARGE SCALE GENOMIC DNA]</scope>
    <source>
        <strain evidence="10 11">CECT 8234</strain>
    </source>
</reference>
<feature type="domain" description="Type II secretion system protein GspF" evidence="9">
    <location>
        <begin position="272"/>
        <end position="394"/>
    </location>
</feature>
<comment type="caution">
    <text evidence="10">The sequence shown here is derived from an EMBL/GenBank/DDBJ whole genome shotgun (WGS) entry which is preliminary data.</text>
</comment>
<keyword evidence="5 8" id="KW-0812">Transmembrane</keyword>
<accession>A0A7W5C4U8</accession>
<gene>
    <name evidence="10" type="ORF">FHS16_001275</name>
</gene>
<organism evidence="10 11">
    <name type="scientific">Paenibacillus endophyticus</name>
    <dbReference type="NCBI Taxonomy" id="1294268"/>
    <lineage>
        <taxon>Bacteria</taxon>
        <taxon>Bacillati</taxon>
        <taxon>Bacillota</taxon>
        <taxon>Bacilli</taxon>
        <taxon>Bacillales</taxon>
        <taxon>Paenibacillaceae</taxon>
        <taxon>Paenibacillus</taxon>
    </lineage>
</organism>
<evidence type="ECO:0000259" key="9">
    <source>
        <dbReference type="Pfam" id="PF00482"/>
    </source>
</evidence>
<evidence type="ECO:0000256" key="7">
    <source>
        <dbReference type="ARBA" id="ARBA00023136"/>
    </source>
</evidence>
<sequence>MPKYRYKAVTSSGKKSFGTQEANTMQRAREALVEKGLWVTEIMDANDTTLYKEISLGGPRVKMDHFTVFCRQLATTYRAGVSLVESVQILSEQTPSKTLSKLLVIIAEEMRGGKQFSESAAEYPTVFTSVFVSMVQAGEVAGNLDTMLDRLAVFFEKERNTREKVKSAMVYPAVMLVMMVLVVIFMMLFVIPQYVISFEGMGIELPLPTRIVMAVSEFMQGYWYVVIAAMFVPTIVWKLIRRTAAGRQKLDYFLLKIPVFGTLWHKQAIARFARTFSSLIAAAIPLMQGLSIVSNVVGNEAIGKVISDIREKVLSGESMSEPLKQSKLFPPMVVQMIAIGERSGATEDMLDKVADFYEADVDQMADRLKALLEPLMIVLLTGVVGVIVMAVMMPTFKMMQSYL</sequence>
<dbReference type="FunFam" id="1.20.81.30:FF:000001">
    <property type="entry name" value="Type II secretion system protein F"/>
    <property type="match status" value="2"/>
</dbReference>
<name>A0A7W5C4U8_9BACL</name>
<keyword evidence="11" id="KW-1185">Reference proteome</keyword>
<dbReference type="AlphaFoldDB" id="A0A7W5C4U8"/>
<protein>
    <submittedName>
        <fullName evidence="10">Type IV pilus assembly protein PilC</fullName>
    </submittedName>
</protein>
<comment type="similarity">
    <text evidence="2">Belongs to the GSP F family.</text>
</comment>
<evidence type="ECO:0000256" key="8">
    <source>
        <dbReference type="SAM" id="Phobius"/>
    </source>
</evidence>
<feature type="domain" description="Type II secretion system protein GspF" evidence="9">
    <location>
        <begin position="69"/>
        <end position="192"/>
    </location>
</feature>
<keyword evidence="6 8" id="KW-1133">Transmembrane helix</keyword>
<evidence type="ECO:0000256" key="1">
    <source>
        <dbReference type="ARBA" id="ARBA00004429"/>
    </source>
</evidence>
<evidence type="ECO:0000313" key="10">
    <source>
        <dbReference type="EMBL" id="MBB3151232.1"/>
    </source>
</evidence>
<evidence type="ECO:0000256" key="4">
    <source>
        <dbReference type="ARBA" id="ARBA00022519"/>
    </source>
</evidence>
<keyword evidence="7 8" id="KW-0472">Membrane</keyword>